<evidence type="ECO:0000313" key="2">
    <source>
        <dbReference type="EMBL" id="MBB4624393.1"/>
    </source>
</evidence>
<feature type="transmembrane region" description="Helical" evidence="1">
    <location>
        <begin position="91"/>
        <end position="111"/>
    </location>
</feature>
<comment type="caution">
    <text evidence="2">The sequence shown here is derived from an EMBL/GenBank/DDBJ whole genome shotgun (WGS) entry which is preliminary data.</text>
</comment>
<keyword evidence="1" id="KW-1133">Transmembrane helix</keyword>
<dbReference type="EMBL" id="JACHOC010000010">
    <property type="protein sequence ID" value="MBB4624393.1"/>
    <property type="molecule type" value="Genomic_DNA"/>
</dbReference>
<keyword evidence="1" id="KW-0472">Membrane</keyword>
<evidence type="ECO:0000313" key="3">
    <source>
        <dbReference type="Proteomes" id="UP000533637"/>
    </source>
</evidence>
<protein>
    <submittedName>
        <fullName evidence="2">Uncharacterized protein</fullName>
    </submittedName>
</protein>
<dbReference type="Proteomes" id="UP000533637">
    <property type="component" value="Unassembled WGS sequence"/>
</dbReference>
<evidence type="ECO:0000256" key="1">
    <source>
        <dbReference type="SAM" id="Phobius"/>
    </source>
</evidence>
<proteinExistence type="predicted"/>
<accession>A0ABR6KSB5</accession>
<organism evidence="2 3">
    <name type="scientific">Parabacteroides faecis</name>
    <dbReference type="NCBI Taxonomy" id="1217282"/>
    <lineage>
        <taxon>Bacteria</taxon>
        <taxon>Pseudomonadati</taxon>
        <taxon>Bacteroidota</taxon>
        <taxon>Bacteroidia</taxon>
        <taxon>Bacteroidales</taxon>
        <taxon>Tannerellaceae</taxon>
        <taxon>Parabacteroides</taxon>
    </lineage>
</organism>
<reference evidence="2 3" key="1">
    <citation type="submission" date="2020-08" db="EMBL/GenBank/DDBJ databases">
        <title>Genomic Encyclopedia of Type Strains, Phase IV (KMG-IV): sequencing the most valuable type-strain genomes for metagenomic binning, comparative biology and taxonomic classification.</title>
        <authorList>
            <person name="Goeker M."/>
        </authorList>
    </citation>
    <scope>NUCLEOTIDE SEQUENCE [LARGE SCALE GENOMIC DNA]</scope>
    <source>
        <strain evidence="2 3">DSM 102983</strain>
    </source>
</reference>
<name>A0ABR6KSB5_9BACT</name>
<keyword evidence="1" id="KW-0812">Transmembrane</keyword>
<sequence>MCIYIFYKKSNTEHACYLKSNYLVKPPTHRTLCRQNDICLKQEIVNYYQRFTADCNYGFACTSQSCLKRRIFTVFPYSVKRIFLKRTEEQFKTFFVFICFIQHFYIFLFPYTPIKRYWSVHFIDYGSVLKILS</sequence>
<keyword evidence="3" id="KW-1185">Reference proteome</keyword>
<gene>
    <name evidence="2" type="ORF">GGQ57_004324</name>
</gene>